<accession>K9UH74</accession>
<evidence type="ECO:0000313" key="1">
    <source>
        <dbReference type="EMBL" id="AFY93564.1"/>
    </source>
</evidence>
<dbReference type="KEGG" id="cmp:Cha6605_2510"/>
<proteinExistence type="predicted"/>
<evidence type="ECO:0000313" key="2">
    <source>
        <dbReference type="Proteomes" id="UP000010366"/>
    </source>
</evidence>
<dbReference type="AlphaFoldDB" id="K9UH74"/>
<dbReference type="EMBL" id="CP003600">
    <property type="protein sequence ID" value="AFY93564.1"/>
    <property type="molecule type" value="Genomic_DNA"/>
</dbReference>
<dbReference type="Gene3D" id="3.40.30.10">
    <property type="entry name" value="Glutaredoxin"/>
    <property type="match status" value="1"/>
</dbReference>
<organism evidence="1 2">
    <name type="scientific">Chamaesiphon minutus (strain ATCC 27169 / PCC 6605)</name>
    <dbReference type="NCBI Taxonomy" id="1173020"/>
    <lineage>
        <taxon>Bacteria</taxon>
        <taxon>Bacillati</taxon>
        <taxon>Cyanobacteriota</taxon>
        <taxon>Cyanophyceae</taxon>
        <taxon>Gomontiellales</taxon>
        <taxon>Chamaesiphonaceae</taxon>
        <taxon>Chamaesiphon</taxon>
    </lineage>
</organism>
<dbReference type="HOGENOM" id="CLU_126515_1_1_3"/>
<dbReference type="RefSeq" id="WP_015159711.1">
    <property type="nucleotide sequence ID" value="NC_019697.1"/>
</dbReference>
<dbReference type="OrthoDB" id="9800692at2"/>
<reference evidence="1 2" key="1">
    <citation type="submission" date="2012-05" db="EMBL/GenBank/DDBJ databases">
        <title>Finished chromosome of genome of Chamaesiphon sp. PCC 6605.</title>
        <authorList>
            <consortium name="US DOE Joint Genome Institute"/>
            <person name="Gugger M."/>
            <person name="Coursin T."/>
            <person name="Rippka R."/>
            <person name="Tandeau De Marsac N."/>
            <person name="Huntemann M."/>
            <person name="Wei C.-L."/>
            <person name="Han J."/>
            <person name="Detter J.C."/>
            <person name="Han C."/>
            <person name="Tapia R."/>
            <person name="Chen A."/>
            <person name="Kyrpides N."/>
            <person name="Mavromatis K."/>
            <person name="Markowitz V."/>
            <person name="Szeto E."/>
            <person name="Ivanova N."/>
            <person name="Pagani I."/>
            <person name="Pati A."/>
            <person name="Goodwin L."/>
            <person name="Nordberg H.P."/>
            <person name="Cantor M.N."/>
            <person name="Hua S.X."/>
            <person name="Woyke T."/>
            <person name="Kerfeld C.A."/>
        </authorList>
    </citation>
    <scope>NUCLEOTIDE SEQUENCE [LARGE SCALE GENOMIC DNA]</scope>
    <source>
        <strain evidence="2">ATCC 27169 / PCC 6605</strain>
    </source>
</reference>
<gene>
    <name evidence="1" type="ORF">Cha6605_2510</name>
</gene>
<dbReference type="eggNOG" id="COG3411">
    <property type="taxonomic scope" value="Bacteria"/>
</dbReference>
<dbReference type="InterPro" id="IPR036249">
    <property type="entry name" value="Thioredoxin-like_sf"/>
</dbReference>
<keyword evidence="2" id="KW-1185">Reference proteome</keyword>
<dbReference type="Proteomes" id="UP000010366">
    <property type="component" value="Chromosome"/>
</dbReference>
<dbReference type="CDD" id="cd02980">
    <property type="entry name" value="TRX_Fd_family"/>
    <property type="match status" value="1"/>
</dbReference>
<dbReference type="STRING" id="1173020.Cha6605_2510"/>
<name>K9UH74_CHAP6</name>
<sequence>MNLPKYRVFVCTKQRAADGTGGCCCSAGALEIYDRFQSEIAMRQLEERVEVRKSGCLDRCEAGAVALVYRTNWREFAWLPRKIRMKLQRLLFPNRTFYGHLTSENIPDIVESHLIAGRPLKRCEIAGDR</sequence>
<dbReference type="SUPFAM" id="SSF52833">
    <property type="entry name" value="Thioredoxin-like"/>
    <property type="match status" value="1"/>
</dbReference>
<protein>
    <submittedName>
        <fullName evidence="1">Ferredoxin</fullName>
    </submittedName>
</protein>